<keyword evidence="2" id="KW-1185">Reference proteome</keyword>
<gene>
    <name evidence="1" type="ORF">TNIN_339331</name>
</gene>
<dbReference type="EMBL" id="BMAV01009841">
    <property type="protein sequence ID" value="GFY54377.1"/>
    <property type="molecule type" value="Genomic_DNA"/>
</dbReference>
<evidence type="ECO:0000313" key="1">
    <source>
        <dbReference type="EMBL" id="GFY54377.1"/>
    </source>
</evidence>
<organism evidence="1 2">
    <name type="scientific">Trichonephila inaurata madagascariensis</name>
    <dbReference type="NCBI Taxonomy" id="2747483"/>
    <lineage>
        <taxon>Eukaryota</taxon>
        <taxon>Metazoa</taxon>
        <taxon>Ecdysozoa</taxon>
        <taxon>Arthropoda</taxon>
        <taxon>Chelicerata</taxon>
        <taxon>Arachnida</taxon>
        <taxon>Araneae</taxon>
        <taxon>Araneomorphae</taxon>
        <taxon>Entelegynae</taxon>
        <taxon>Araneoidea</taxon>
        <taxon>Nephilidae</taxon>
        <taxon>Trichonephila</taxon>
        <taxon>Trichonephila inaurata</taxon>
    </lineage>
</organism>
<sequence>MLFSMISGQRPLRRFSSIFASSICSGINNGIHLYGKIAGLNNLSSYNSYDYMKKWFCSSELVVGFFSNFLHKAL</sequence>
<comment type="caution">
    <text evidence="1">The sequence shown here is derived from an EMBL/GenBank/DDBJ whole genome shotgun (WGS) entry which is preliminary data.</text>
</comment>
<accession>A0A8X7C5J5</accession>
<proteinExistence type="predicted"/>
<protein>
    <submittedName>
        <fullName evidence="1">Uncharacterized protein</fullName>
    </submittedName>
</protein>
<dbReference type="AlphaFoldDB" id="A0A8X7C5J5"/>
<dbReference type="Proteomes" id="UP000886998">
    <property type="component" value="Unassembled WGS sequence"/>
</dbReference>
<reference evidence="1" key="1">
    <citation type="submission" date="2020-08" db="EMBL/GenBank/DDBJ databases">
        <title>Multicomponent nature underlies the extraordinary mechanical properties of spider dragline silk.</title>
        <authorList>
            <person name="Kono N."/>
            <person name="Nakamura H."/>
            <person name="Mori M."/>
            <person name="Yoshida Y."/>
            <person name="Ohtoshi R."/>
            <person name="Malay A.D."/>
            <person name="Moran D.A.P."/>
            <person name="Tomita M."/>
            <person name="Numata K."/>
            <person name="Arakawa K."/>
        </authorList>
    </citation>
    <scope>NUCLEOTIDE SEQUENCE</scope>
</reference>
<evidence type="ECO:0000313" key="2">
    <source>
        <dbReference type="Proteomes" id="UP000886998"/>
    </source>
</evidence>
<name>A0A8X7C5J5_9ARAC</name>